<protein>
    <recommendedName>
        <fullName evidence="4">Ig-like domain-containing protein</fullName>
    </recommendedName>
</protein>
<reference evidence="5" key="2">
    <citation type="submission" date="2025-09" db="UniProtKB">
        <authorList>
            <consortium name="Ensembl"/>
        </authorList>
    </citation>
    <scope>IDENTIFICATION</scope>
</reference>
<dbReference type="GeneTree" id="ENSGT01120000272041"/>
<dbReference type="PANTHER" id="PTHR11860">
    <property type="entry name" value="POLYMERIC-IMMUNOGLOBULIN RECEPTOR"/>
    <property type="match status" value="1"/>
</dbReference>
<evidence type="ECO:0000313" key="6">
    <source>
        <dbReference type="Proteomes" id="UP000261660"/>
    </source>
</evidence>
<evidence type="ECO:0000313" key="5">
    <source>
        <dbReference type="Ensembl" id="ENSLBEP00000034680.1"/>
    </source>
</evidence>
<keyword evidence="6" id="KW-1185">Reference proteome</keyword>
<reference evidence="5" key="1">
    <citation type="submission" date="2025-08" db="UniProtKB">
        <authorList>
            <consortium name="Ensembl"/>
        </authorList>
    </citation>
    <scope>IDENTIFICATION</scope>
</reference>
<dbReference type="PANTHER" id="PTHR11860:SF87">
    <property type="entry name" value="CMRF35-LIKE MOLECULE 8"/>
    <property type="match status" value="1"/>
</dbReference>
<dbReference type="InterPro" id="IPR036179">
    <property type="entry name" value="Ig-like_dom_sf"/>
</dbReference>
<dbReference type="Proteomes" id="UP000261660">
    <property type="component" value="Unplaced"/>
</dbReference>
<accession>A0A3Q3NJ84</accession>
<comment type="subcellular location">
    <subcellularLocation>
        <location evidence="1">Membrane</location>
    </subcellularLocation>
</comment>
<dbReference type="PROSITE" id="PS50835">
    <property type="entry name" value="IG_LIKE"/>
    <property type="match status" value="1"/>
</dbReference>
<dbReference type="GO" id="GO:0004888">
    <property type="term" value="F:transmembrane signaling receptor activity"/>
    <property type="evidence" value="ECO:0007669"/>
    <property type="project" value="TreeGrafter"/>
</dbReference>
<dbReference type="GO" id="GO:0005886">
    <property type="term" value="C:plasma membrane"/>
    <property type="evidence" value="ECO:0007669"/>
    <property type="project" value="TreeGrafter"/>
</dbReference>
<dbReference type="InParanoid" id="A0A3Q3NJ84"/>
<dbReference type="InterPro" id="IPR013106">
    <property type="entry name" value="Ig_V-set"/>
</dbReference>
<dbReference type="Gene3D" id="2.60.40.10">
    <property type="entry name" value="Immunoglobulins"/>
    <property type="match status" value="1"/>
</dbReference>
<dbReference type="SUPFAM" id="SSF48726">
    <property type="entry name" value="Immunoglobulin"/>
    <property type="match status" value="1"/>
</dbReference>
<sequence>MTSRHGHALFPNLDENFGVISAEAVIFYTVPVGENVEVRCSTSQETTRKFFCREECRQEDIIIQTSGVSAQEDRFSIEWKRRQKTRSGDVSVKISQLTKSDSGRYRCGLGSSLSPASYTDIEIIVVDGKHPAWCFVSVQVLIG</sequence>
<feature type="domain" description="Ig-like" evidence="4">
    <location>
        <begin position="11"/>
        <end position="119"/>
    </location>
</feature>
<organism evidence="5 6">
    <name type="scientific">Labrus bergylta</name>
    <name type="common">ballan wrasse</name>
    <dbReference type="NCBI Taxonomy" id="56723"/>
    <lineage>
        <taxon>Eukaryota</taxon>
        <taxon>Metazoa</taxon>
        <taxon>Chordata</taxon>
        <taxon>Craniata</taxon>
        <taxon>Vertebrata</taxon>
        <taxon>Euteleostomi</taxon>
        <taxon>Actinopterygii</taxon>
        <taxon>Neopterygii</taxon>
        <taxon>Teleostei</taxon>
        <taxon>Neoteleostei</taxon>
        <taxon>Acanthomorphata</taxon>
        <taxon>Eupercaria</taxon>
        <taxon>Labriformes</taxon>
        <taxon>Labridae</taxon>
        <taxon>Labrus</taxon>
    </lineage>
</organism>
<dbReference type="AlphaFoldDB" id="A0A3Q3NJ84"/>
<keyword evidence="2" id="KW-0812">Transmembrane</keyword>
<evidence type="ECO:0000256" key="1">
    <source>
        <dbReference type="ARBA" id="ARBA00004370"/>
    </source>
</evidence>
<keyword evidence="3" id="KW-0472">Membrane</keyword>
<dbReference type="Pfam" id="PF07686">
    <property type="entry name" value="V-set"/>
    <property type="match status" value="1"/>
</dbReference>
<dbReference type="SMART" id="SM00409">
    <property type="entry name" value="IG"/>
    <property type="match status" value="1"/>
</dbReference>
<dbReference type="InterPro" id="IPR050671">
    <property type="entry name" value="CD300_family_receptors"/>
</dbReference>
<name>A0A3Q3NJ84_9LABR</name>
<dbReference type="InterPro" id="IPR007110">
    <property type="entry name" value="Ig-like_dom"/>
</dbReference>
<evidence type="ECO:0000259" key="4">
    <source>
        <dbReference type="PROSITE" id="PS50835"/>
    </source>
</evidence>
<evidence type="ECO:0000256" key="3">
    <source>
        <dbReference type="ARBA" id="ARBA00023136"/>
    </source>
</evidence>
<evidence type="ECO:0000256" key="2">
    <source>
        <dbReference type="ARBA" id="ARBA00022692"/>
    </source>
</evidence>
<dbReference type="InterPro" id="IPR013783">
    <property type="entry name" value="Ig-like_fold"/>
</dbReference>
<dbReference type="InterPro" id="IPR003599">
    <property type="entry name" value="Ig_sub"/>
</dbReference>
<dbReference type="Ensembl" id="ENSLBET00000036167.1">
    <property type="protein sequence ID" value="ENSLBEP00000034680.1"/>
    <property type="gene ID" value="ENSLBEG00000026063.1"/>
</dbReference>
<proteinExistence type="predicted"/>